<feature type="region of interest" description="Disordered" evidence="1">
    <location>
        <begin position="76"/>
        <end position="248"/>
    </location>
</feature>
<feature type="region of interest" description="Disordered" evidence="1">
    <location>
        <begin position="1"/>
        <end position="55"/>
    </location>
</feature>
<feature type="compositionally biased region" description="Basic residues" evidence="1">
    <location>
        <begin position="102"/>
        <end position="111"/>
    </location>
</feature>
<dbReference type="EMBL" id="ML977333">
    <property type="protein sequence ID" value="KAF2111760.1"/>
    <property type="molecule type" value="Genomic_DNA"/>
</dbReference>
<accession>A0A6A5YXF1</accession>
<evidence type="ECO:0000256" key="1">
    <source>
        <dbReference type="SAM" id="MobiDB-lite"/>
    </source>
</evidence>
<evidence type="ECO:0000313" key="2">
    <source>
        <dbReference type="EMBL" id="KAF2111760.1"/>
    </source>
</evidence>
<sequence length="261" mass="28597">MDASSLNERDSESRQAKRKYDGMDDLGSVTKRTRTDGPAGGGFLPEMDGSQNGLDASQLIVRSYCRDRYQRVTRVDSEFPNRDTVPDDPHTLHDGARPISKGPRKKRKPTLKHAGPSFDPHQADGSTQDELTSTAVLQRDFLFLPSQANGARPTLKSPNKKRKPTRQRPGASFGPPQADGSVQDDPYSTDELQGDMTPPPSLVKPRSQGRKRRASRNQNRHKGLSGSNEGLKVGNKEEVQPFGKGTGTLKKRNISIQAAVG</sequence>
<feature type="compositionally biased region" description="Basic residues" evidence="1">
    <location>
        <begin position="207"/>
        <end position="223"/>
    </location>
</feature>
<dbReference type="Proteomes" id="UP000799770">
    <property type="component" value="Unassembled WGS sequence"/>
</dbReference>
<proteinExistence type="predicted"/>
<reference evidence="2" key="1">
    <citation type="journal article" date="2020" name="Stud. Mycol.">
        <title>101 Dothideomycetes genomes: a test case for predicting lifestyles and emergence of pathogens.</title>
        <authorList>
            <person name="Haridas S."/>
            <person name="Albert R."/>
            <person name="Binder M."/>
            <person name="Bloem J."/>
            <person name="Labutti K."/>
            <person name="Salamov A."/>
            <person name="Andreopoulos B."/>
            <person name="Baker S."/>
            <person name="Barry K."/>
            <person name="Bills G."/>
            <person name="Bluhm B."/>
            <person name="Cannon C."/>
            <person name="Castanera R."/>
            <person name="Culley D."/>
            <person name="Daum C."/>
            <person name="Ezra D."/>
            <person name="Gonzalez J."/>
            <person name="Henrissat B."/>
            <person name="Kuo A."/>
            <person name="Liang C."/>
            <person name="Lipzen A."/>
            <person name="Lutzoni F."/>
            <person name="Magnuson J."/>
            <person name="Mondo S."/>
            <person name="Nolan M."/>
            <person name="Ohm R."/>
            <person name="Pangilinan J."/>
            <person name="Park H.-J."/>
            <person name="Ramirez L."/>
            <person name="Alfaro M."/>
            <person name="Sun H."/>
            <person name="Tritt A."/>
            <person name="Yoshinaga Y."/>
            <person name="Zwiers L.-H."/>
            <person name="Turgeon B."/>
            <person name="Goodwin S."/>
            <person name="Spatafora J."/>
            <person name="Crous P."/>
            <person name="Grigoriev I."/>
        </authorList>
    </citation>
    <scope>NUCLEOTIDE SEQUENCE</scope>
    <source>
        <strain evidence="2">CBS 627.86</strain>
    </source>
</reference>
<organism evidence="2 3">
    <name type="scientific">Lophiotrema nucula</name>
    <dbReference type="NCBI Taxonomy" id="690887"/>
    <lineage>
        <taxon>Eukaryota</taxon>
        <taxon>Fungi</taxon>
        <taxon>Dikarya</taxon>
        <taxon>Ascomycota</taxon>
        <taxon>Pezizomycotina</taxon>
        <taxon>Dothideomycetes</taxon>
        <taxon>Pleosporomycetidae</taxon>
        <taxon>Pleosporales</taxon>
        <taxon>Lophiotremataceae</taxon>
        <taxon>Lophiotrema</taxon>
    </lineage>
</organism>
<dbReference type="AlphaFoldDB" id="A0A6A5YXF1"/>
<gene>
    <name evidence="2" type="ORF">BDV96DRAFT_602807</name>
</gene>
<feature type="compositionally biased region" description="Polar residues" evidence="1">
    <location>
        <begin position="124"/>
        <end position="136"/>
    </location>
</feature>
<name>A0A6A5YXF1_9PLEO</name>
<feature type="compositionally biased region" description="Basic and acidic residues" evidence="1">
    <location>
        <begin position="7"/>
        <end position="22"/>
    </location>
</feature>
<feature type="compositionally biased region" description="Basic and acidic residues" evidence="1">
    <location>
        <begin position="76"/>
        <end position="96"/>
    </location>
</feature>
<protein>
    <submittedName>
        <fullName evidence="2">Uncharacterized protein</fullName>
    </submittedName>
</protein>
<keyword evidence="3" id="KW-1185">Reference proteome</keyword>
<evidence type="ECO:0000313" key="3">
    <source>
        <dbReference type="Proteomes" id="UP000799770"/>
    </source>
</evidence>